<feature type="region of interest" description="Disordered" evidence="2">
    <location>
        <begin position="659"/>
        <end position="690"/>
    </location>
</feature>
<dbReference type="PANTHER" id="PTHR31836:SF28">
    <property type="entry name" value="SRCR DOMAIN-CONTAINING PROTEIN-RELATED"/>
    <property type="match status" value="1"/>
</dbReference>
<dbReference type="Gene3D" id="2.60.40.760">
    <property type="entry name" value="Expansin, cellulose-binding-like domain"/>
    <property type="match status" value="2"/>
</dbReference>
<dbReference type="Pfam" id="PF01607">
    <property type="entry name" value="CBM_14"/>
    <property type="match status" value="1"/>
</dbReference>
<feature type="region of interest" description="Disordered" evidence="2">
    <location>
        <begin position="395"/>
        <end position="441"/>
    </location>
</feature>
<dbReference type="SMART" id="SM00494">
    <property type="entry name" value="ChtBD2"/>
    <property type="match status" value="1"/>
</dbReference>
<feature type="region of interest" description="Disordered" evidence="2">
    <location>
        <begin position="907"/>
        <end position="935"/>
    </location>
</feature>
<evidence type="ECO:0000256" key="2">
    <source>
        <dbReference type="SAM" id="MobiDB-lite"/>
    </source>
</evidence>
<dbReference type="InterPro" id="IPR051477">
    <property type="entry name" value="Expansin_CellWall"/>
</dbReference>
<evidence type="ECO:0000259" key="3">
    <source>
        <dbReference type="PROSITE" id="PS50940"/>
    </source>
</evidence>
<name>A0AAD9QGQ2_ACRCE</name>
<feature type="domain" description="Chitin-binding type-2" evidence="3">
    <location>
        <begin position="153"/>
        <end position="209"/>
    </location>
</feature>
<feature type="compositionally biased region" description="Polar residues" evidence="2">
    <location>
        <begin position="425"/>
        <end position="441"/>
    </location>
</feature>
<evidence type="ECO:0000313" key="5">
    <source>
        <dbReference type="Proteomes" id="UP001249851"/>
    </source>
</evidence>
<gene>
    <name evidence="4" type="ORF">P5673_016102</name>
</gene>
<dbReference type="GO" id="GO:0005576">
    <property type="term" value="C:extracellular region"/>
    <property type="evidence" value="ECO:0007669"/>
    <property type="project" value="InterPro"/>
</dbReference>
<evidence type="ECO:0000313" key="4">
    <source>
        <dbReference type="EMBL" id="KAK2560978.1"/>
    </source>
</evidence>
<dbReference type="SUPFAM" id="SSF49590">
    <property type="entry name" value="PHL pollen allergen"/>
    <property type="match status" value="2"/>
</dbReference>
<feature type="compositionally biased region" description="Polar residues" evidence="2">
    <location>
        <begin position="406"/>
        <end position="415"/>
    </location>
</feature>
<dbReference type="InterPro" id="IPR002557">
    <property type="entry name" value="Chitin-bd_dom"/>
</dbReference>
<comment type="caution">
    <text evidence="4">The sequence shown here is derived from an EMBL/GenBank/DDBJ whole genome shotgun (WGS) entry which is preliminary data.</text>
</comment>
<dbReference type="GO" id="GO:0008061">
    <property type="term" value="F:chitin binding"/>
    <property type="evidence" value="ECO:0007669"/>
    <property type="project" value="InterPro"/>
</dbReference>
<keyword evidence="5" id="KW-1185">Reference proteome</keyword>
<dbReference type="InterPro" id="IPR036508">
    <property type="entry name" value="Chitin-bd_dom_sf"/>
</dbReference>
<proteinExistence type="predicted"/>
<dbReference type="InterPro" id="IPR036908">
    <property type="entry name" value="RlpA-like_sf"/>
</dbReference>
<dbReference type="Proteomes" id="UP001249851">
    <property type="component" value="Unassembled WGS sequence"/>
</dbReference>
<sequence>MLGDLALLPPQSGSGLWEIKFTAVDCPTGDGPTGTIQFRFMGSNDYYFQIQALNARIPVAGIEAFERVKGKYFCLTRTPGNFFTSEGMGPVSFPLKVRLTSIMNEQLEAVVNALKNDVVIPSDVQFSESKTRGGSPDGIRCYGQGERPPSGDKSFCVGKENGIYADPYDETAFYACDHQKTTKKFCPPGLKFNPVISMCDVPQDVRYTGNDIDSFEYQVRPKGKPRWTSLPGTKGLKVLSFGSPDEKKIPPKVKPHKLLSINIFHSPHLIQKAPFGNLPHGEASVSMATTNISQSAVMGGNIFKGSMNTLNRTMSFNPLTTTTGGKLNQPTRAGDLQHYTNQSRISLQISSHSQANADQGQATTEVVSPSFQNKQISSQAGKVLAINVYGLSPVEPASREEKHNSNEYTKNLEQANRQKDGPLSDQRSNDVVSNTPMSTTGRYNQRAFQLQSQKISLGSGPFQGHIAATNNATFTPLKFKMKVDLDKSNAQPTFNCTLSECLETDFSMDGKTKGKGTLQSPLPLPFSGNHATPANNQVLKDLKGNEEVQITLSTAGSEPMSDVGKYTVKSQQLEELGKIGHGQFGTKSETQNIIHQANSLVSEKTNKLSQQFDDTGKTSVFRGKELNVTDQNINASRNLHPAIAQKENKWTLETKAIKNEENSKQKAPTNQTLDRPSFPETEANDTSGKKLKVNKDGYQEFGPQGEVIGTSQVSTENYSQAKIKEEAKNASESTVLTDFSHPQLRIILKSPGKISSKLNGSQLKRKLNKKRRWDQIIKSLIGITGGRSNNVLAKLSKLMKKTLKDSSEDKIGNANMPSSIAESILEANKEYLDDIAMQGMIYSDGDPETENINDITNTIQHGYNYLHAVPEFPQWDKLKQPVKRFPGQHKASQKSLLNDEEKVQVVTSGGKEKNSTLSHLSKNDKRVSSESGAKVDAQIPDEEQHGTATILQSHSAHVNAYNEGNLTTKIDSIINDKSETVAAASRRAIHRPFGLIASDRVRVSSGKLGTRKDLPMKENLYKSLSYRIRVNKLSTWLVSSDEDSTFMNSTSSYFGYYPGGGACSFDPLTMDYSHRGWVKVAAGDSEFQKSLGCGMCVEIKGFDLYAPGSDVWKTNFKAIDCPKAPGLNGNIKFRFVESNPWALKLQTRNARVVTVGLEVFQNGKWVCLPRTEDNFFLMGSAHRIKFPLSVRLTSVSGEQLESTIREFKNDEDIASLVQFSGFIKGSDPRTIRCYGQGSAAYDGSDETGKKWDVLLIPEKKNRGLGLTMTTIQESNLGPQITGLRPRFDF</sequence>
<dbReference type="InterPro" id="IPR036749">
    <property type="entry name" value="Expansin_CBD_sf"/>
</dbReference>
<keyword evidence="1" id="KW-0732">Signal</keyword>
<dbReference type="PROSITE" id="PS50940">
    <property type="entry name" value="CHIT_BIND_II"/>
    <property type="match status" value="1"/>
</dbReference>
<accession>A0AAD9QGQ2</accession>
<reference evidence="4" key="1">
    <citation type="journal article" date="2023" name="G3 (Bethesda)">
        <title>Whole genome assembly and annotation of the endangered Caribbean coral Acropora cervicornis.</title>
        <authorList>
            <person name="Selwyn J.D."/>
            <person name="Vollmer S.V."/>
        </authorList>
    </citation>
    <scope>NUCLEOTIDE SEQUENCE</scope>
    <source>
        <strain evidence="4">K2</strain>
    </source>
</reference>
<feature type="compositionally biased region" description="Polar residues" evidence="2">
    <location>
        <begin position="665"/>
        <end position="674"/>
    </location>
</feature>
<evidence type="ECO:0000256" key="1">
    <source>
        <dbReference type="ARBA" id="ARBA00022729"/>
    </source>
</evidence>
<dbReference type="SUPFAM" id="SSF57625">
    <property type="entry name" value="Invertebrate chitin-binding proteins"/>
    <property type="match status" value="1"/>
</dbReference>
<protein>
    <recommendedName>
        <fullName evidence="3">Chitin-binding type-2 domain-containing protein</fullName>
    </recommendedName>
</protein>
<reference evidence="4" key="2">
    <citation type="journal article" date="2023" name="Science">
        <title>Genomic signatures of disease resistance in endangered staghorn corals.</title>
        <authorList>
            <person name="Vollmer S.V."/>
            <person name="Selwyn J.D."/>
            <person name="Despard B.A."/>
            <person name="Roesel C.L."/>
        </authorList>
    </citation>
    <scope>NUCLEOTIDE SEQUENCE</scope>
    <source>
        <strain evidence="4">K2</strain>
    </source>
</reference>
<organism evidence="4 5">
    <name type="scientific">Acropora cervicornis</name>
    <name type="common">Staghorn coral</name>
    <dbReference type="NCBI Taxonomy" id="6130"/>
    <lineage>
        <taxon>Eukaryota</taxon>
        <taxon>Metazoa</taxon>
        <taxon>Cnidaria</taxon>
        <taxon>Anthozoa</taxon>
        <taxon>Hexacorallia</taxon>
        <taxon>Scleractinia</taxon>
        <taxon>Astrocoeniina</taxon>
        <taxon>Acroporidae</taxon>
        <taxon>Acropora</taxon>
    </lineage>
</organism>
<dbReference type="SUPFAM" id="SSF50685">
    <property type="entry name" value="Barwin-like endoglucanases"/>
    <property type="match status" value="1"/>
</dbReference>
<dbReference type="Gene3D" id="2.170.140.10">
    <property type="entry name" value="Chitin binding domain"/>
    <property type="match status" value="1"/>
</dbReference>
<dbReference type="PANTHER" id="PTHR31836">
    <property type="match status" value="1"/>
</dbReference>
<dbReference type="EMBL" id="JARQWQ010000034">
    <property type="protein sequence ID" value="KAK2560978.1"/>
    <property type="molecule type" value="Genomic_DNA"/>
</dbReference>